<reference evidence="2" key="1">
    <citation type="submission" date="2022-10" db="EMBL/GenBank/DDBJ databases">
        <title>Genome assembly of Pristionchus species.</title>
        <authorList>
            <person name="Yoshida K."/>
            <person name="Sommer R.J."/>
        </authorList>
    </citation>
    <scope>NUCLEOTIDE SEQUENCE [LARGE SCALE GENOMIC DNA]</scope>
    <source>
        <strain evidence="2">RS5460</strain>
    </source>
</reference>
<accession>A0AAN5D9D4</accession>
<dbReference type="Proteomes" id="UP001328107">
    <property type="component" value="Unassembled WGS sequence"/>
</dbReference>
<dbReference type="AlphaFoldDB" id="A0AAN5D9D4"/>
<gene>
    <name evidence="1" type="ORF">PMAYCL1PPCAC_29478</name>
</gene>
<protein>
    <submittedName>
        <fullName evidence="1">Uncharacterized protein</fullName>
    </submittedName>
</protein>
<comment type="caution">
    <text evidence="1">The sequence shown here is derived from an EMBL/GenBank/DDBJ whole genome shotgun (WGS) entry which is preliminary data.</text>
</comment>
<feature type="non-terminal residue" evidence="1">
    <location>
        <position position="89"/>
    </location>
</feature>
<evidence type="ECO:0000313" key="1">
    <source>
        <dbReference type="EMBL" id="GMR59283.1"/>
    </source>
</evidence>
<proteinExistence type="predicted"/>
<dbReference type="EMBL" id="BTRK01000006">
    <property type="protein sequence ID" value="GMR59283.1"/>
    <property type="molecule type" value="Genomic_DNA"/>
</dbReference>
<name>A0AAN5D9D4_9BILA</name>
<sequence length="89" mass="10578">MLFERRNRFDSIVSPVILVRRLRTEYSLRRDRSGEDWNPFVCALLDTVRDLTGLYMGRRLRSGKSSLRERQYLHPFLVFTRLASNVSSK</sequence>
<keyword evidence="2" id="KW-1185">Reference proteome</keyword>
<organism evidence="1 2">
    <name type="scientific">Pristionchus mayeri</name>
    <dbReference type="NCBI Taxonomy" id="1317129"/>
    <lineage>
        <taxon>Eukaryota</taxon>
        <taxon>Metazoa</taxon>
        <taxon>Ecdysozoa</taxon>
        <taxon>Nematoda</taxon>
        <taxon>Chromadorea</taxon>
        <taxon>Rhabditida</taxon>
        <taxon>Rhabditina</taxon>
        <taxon>Diplogasteromorpha</taxon>
        <taxon>Diplogasteroidea</taxon>
        <taxon>Neodiplogasteridae</taxon>
        <taxon>Pristionchus</taxon>
    </lineage>
</organism>
<evidence type="ECO:0000313" key="2">
    <source>
        <dbReference type="Proteomes" id="UP001328107"/>
    </source>
</evidence>